<organism evidence="1 2">
    <name type="scientific">Anaerobacillus alkaliphilus</name>
    <dbReference type="NCBI Taxonomy" id="1548597"/>
    <lineage>
        <taxon>Bacteria</taxon>
        <taxon>Bacillati</taxon>
        <taxon>Bacillota</taxon>
        <taxon>Bacilli</taxon>
        <taxon>Bacillales</taxon>
        <taxon>Bacillaceae</taxon>
        <taxon>Anaerobacillus</taxon>
    </lineage>
</organism>
<reference evidence="1 2" key="1">
    <citation type="journal article" date="2019" name="Int. J. Syst. Evol. Microbiol.">
        <title>Anaerobacillus alkaliphilus sp. nov., a novel alkaliphilic and moderately halophilic bacterium.</title>
        <authorList>
            <person name="Borsodi A.K."/>
            <person name="Aszalos J.M."/>
            <person name="Bihari P."/>
            <person name="Nagy I."/>
            <person name="Schumann P."/>
            <person name="Sproer C."/>
            <person name="Kovacs A.L."/>
            <person name="Boka K."/>
            <person name="Dobosy P."/>
            <person name="Ovari M."/>
            <person name="Szili-Kovacs T."/>
            <person name="Toth E."/>
        </authorList>
    </citation>
    <scope>NUCLEOTIDE SEQUENCE [LARGE SCALE GENOMIC DNA]</scope>
    <source>
        <strain evidence="1 2">B16-10</strain>
    </source>
</reference>
<evidence type="ECO:0000313" key="2">
    <source>
        <dbReference type="Proteomes" id="UP000290649"/>
    </source>
</evidence>
<comment type="caution">
    <text evidence="1">The sequence shown here is derived from an EMBL/GenBank/DDBJ whole genome shotgun (WGS) entry which is preliminary data.</text>
</comment>
<dbReference type="AlphaFoldDB" id="A0A4Q0VTQ5"/>
<keyword evidence="2" id="KW-1185">Reference proteome</keyword>
<protein>
    <submittedName>
        <fullName evidence="1">Uncharacterized protein</fullName>
    </submittedName>
</protein>
<name>A0A4Q0VTQ5_9BACI</name>
<proteinExistence type="predicted"/>
<gene>
    <name evidence="1" type="ORF">DS745_09210</name>
</gene>
<dbReference type="EMBL" id="QOUX01000032">
    <property type="protein sequence ID" value="RXJ01649.1"/>
    <property type="molecule type" value="Genomic_DNA"/>
</dbReference>
<evidence type="ECO:0000313" key="1">
    <source>
        <dbReference type="EMBL" id="RXJ01649.1"/>
    </source>
</evidence>
<sequence>MNMKKKHIITLLLSTVIATALLLPTNVFANTFVFKFKEFLLNENSAAENYLDFKSTREITVNAPKKYIEQVEVLHKKGSSLAETDVSITNVDILTNGEEVSFINVFVNGNRRTINRPFETDGIKKKFEIGYATLNDNFDLRIEVISENNEMLEVMNFKVPEGSSDIFRINQKFTYKTAGKRYSLYDLLAGRNVFTDLLVEHKLEDIDAEFKLD</sequence>
<dbReference type="Proteomes" id="UP000290649">
    <property type="component" value="Unassembled WGS sequence"/>
</dbReference>
<accession>A0A4Q0VTQ5</accession>